<dbReference type="OrthoDB" id="68610at2759"/>
<comment type="caution">
    <text evidence="3">The sequence shown here is derived from an EMBL/GenBank/DDBJ whole genome shotgun (WGS) entry which is preliminary data.</text>
</comment>
<gene>
    <name evidence="3" type="ORF">FNV43_RR25084</name>
</gene>
<dbReference type="Proteomes" id="UP000796880">
    <property type="component" value="Unassembled WGS sequence"/>
</dbReference>
<dbReference type="InterPro" id="IPR007053">
    <property type="entry name" value="LRAT_dom"/>
</dbReference>
<dbReference type="PANTHER" id="PTHR46137:SF3">
    <property type="entry name" value="OS05G0310600 PROTEIN"/>
    <property type="match status" value="1"/>
</dbReference>
<feature type="domain" description="LRAT" evidence="2">
    <location>
        <begin position="20"/>
        <end position="152"/>
    </location>
</feature>
<dbReference type="Gene3D" id="3.90.1720.10">
    <property type="entry name" value="endopeptidase domain like (from Nostoc punctiforme)"/>
    <property type="match status" value="1"/>
</dbReference>
<dbReference type="AlphaFoldDB" id="A0A8K0DSH7"/>
<keyword evidence="1" id="KW-0472">Membrane</keyword>
<evidence type="ECO:0000256" key="1">
    <source>
        <dbReference type="SAM" id="Phobius"/>
    </source>
</evidence>
<dbReference type="PANTHER" id="PTHR46137">
    <property type="entry name" value="OS05G0310600 PROTEIN"/>
    <property type="match status" value="1"/>
</dbReference>
<reference evidence="3" key="1">
    <citation type="submission" date="2020-03" db="EMBL/GenBank/DDBJ databases">
        <title>A high-quality chromosome-level genome assembly of a woody plant with both climbing and erect habits, Rhamnella rubrinervis.</title>
        <authorList>
            <person name="Lu Z."/>
            <person name="Yang Y."/>
            <person name="Zhu X."/>
            <person name="Sun Y."/>
        </authorList>
    </citation>
    <scope>NUCLEOTIDE SEQUENCE</scope>
    <source>
        <strain evidence="3">BYM</strain>
        <tissue evidence="3">Leaf</tissue>
    </source>
</reference>
<protein>
    <recommendedName>
        <fullName evidence="2">LRAT domain-containing protein</fullName>
    </recommendedName>
</protein>
<keyword evidence="4" id="KW-1185">Reference proteome</keyword>
<accession>A0A8K0DSH7</accession>
<organism evidence="3 4">
    <name type="scientific">Rhamnella rubrinervis</name>
    <dbReference type="NCBI Taxonomy" id="2594499"/>
    <lineage>
        <taxon>Eukaryota</taxon>
        <taxon>Viridiplantae</taxon>
        <taxon>Streptophyta</taxon>
        <taxon>Embryophyta</taxon>
        <taxon>Tracheophyta</taxon>
        <taxon>Spermatophyta</taxon>
        <taxon>Magnoliopsida</taxon>
        <taxon>eudicotyledons</taxon>
        <taxon>Gunneridae</taxon>
        <taxon>Pentapetalae</taxon>
        <taxon>rosids</taxon>
        <taxon>fabids</taxon>
        <taxon>Rosales</taxon>
        <taxon>Rhamnaceae</taxon>
        <taxon>rhamnoid group</taxon>
        <taxon>Rhamneae</taxon>
        <taxon>Rhamnella</taxon>
    </lineage>
</organism>
<dbReference type="Pfam" id="PF04970">
    <property type="entry name" value="LRAT"/>
    <property type="match status" value="1"/>
</dbReference>
<feature type="transmembrane region" description="Helical" evidence="1">
    <location>
        <begin position="179"/>
        <end position="199"/>
    </location>
</feature>
<keyword evidence="1" id="KW-1133">Transmembrane helix</keyword>
<sequence>MGLLSKKIRRDQLNLGDHIYTWRLGYSYSHHGIYVGDEKVVHFTRAPGPIIFSSSNEYPPSHHSGDDRVECCSIEEFLCDGDLYLYEYGVMTPLFIIKRGGSCTPFTSDPPKDVLHRVSILLVKGFGEYHLLKNNCEDFAIYCKTSFLRVDGPYRGISGQIQFLVAIINVFIFSPVGSLPSTLALVIHGVLYCGLRLMFNKEDVKRVASRTMMFYSSDVL</sequence>
<evidence type="ECO:0000313" key="3">
    <source>
        <dbReference type="EMBL" id="KAF3433981.1"/>
    </source>
</evidence>
<name>A0A8K0DSH7_9ROSA</name>
<evidence type="ECO:0000259" key="2">
    <source>
        <dbReference type="PROSITE" id="PS51934"/>
    </source>
</evidence>
<dbReference type="PROSITE" id="PS51934">
    <property type="entry name" value="LRAT"/>
    <property type="match status" value="1"/>
</dbReference>
<dbReference type="EMBL" id="VOIH02000011">
    <property type="protein sequence ID" value="KAF3433981.1"/>
    <property type="molecule type" value="Genomic_DNA"/>
</dbReference>
<evidence type="ECO:0000313" key="4">
    <source>
        <dbReference type="Proteomes" id="UP000796880"/>
    </source>
</evidence>
<keyword evidence="1" id="KW-0812">Transmembrane</keyword>
<proteinExistence type="predicted"/>